<dbReference type="EMBL" id="CDQK01000003">
    <property type="protein sequence ID" value="CEP22352.1"/>
    <property type="molecule type" value="Genomic_DNA"/>
</dbReference>
<dbReference type="Pfam" id="PF04000">
    <property type="entry name" value="Sas10_Utp3"/>
    <property type="match status" value="1"/>
</dbReference>
<feature type="region of interest" description="Disordered" evidence="1">
    <location>
        <begin position="144"/>
        <end position="236"/>
    </location>
</feature>
<dbReference type="RefSeq" id="XP_020072228.1">
    <property type="nucleotide sequence ID" value="XM_020214283.1"/>
</dbReference>
<evidence type="ECO:0000313" key="5">
    <source>
        <dbReference type="Proteomes" id="UP000094389"/>
    </source>
</evidence>
<dbReference type="GeneID" id="30988679"/>
<dbReference type="OMA" id="RHTKSER"/>
<evidence type="ECO:0000313" key="4">
    <source>
        <dbReference type="Proteomes" id="UP000038830"/>
    </source>
</evidence>
<feature type="region of interest" description="Disordered" evidence="1">
    <location>
        <begin position="319"/>
        <end position="345"/>
    </location>
</feature>
<name>A0A0H5C3S2_CYBJN</name>
<reference evidence="2" key="1">
    <citation type="submission" date="2014-12" db="EMBL/GenBank/DDBJ databases">
        <authorList>
            <person name="Jaenicke S."/>
        </authorList>
    </citation>
    <scope>NUCLEOTIDE SEQUENCE [LARGE SCALE GENOMIC DNA]</scope>
    <source>
        <strain evidence="2">CBS1600</strain>
    </source>
</reference>
<dbReference type="EMBL" id="KV453926">
    <property type="protein sequence ID" value="ODV75189.1"/>
    <property type="molecule type" value="Genomic_DNA"/>
</dbReference>
<dbReference type="Proteomes" id="UP000094389">
    <property type="component" value="Unassembled WGS sequence"/>
</dbReference>
<keyword evidence="5" id="KW-1185">Reference proteome</keyword>
<dbReference type="AlphaFoldDB" id="A0A0H5C3S2"/>
<accession>A0A1E4S6R1</accession>
<feature type="compositionally biased region" description="Basic and acidic residues" evidence="1">
    <location>
        <begin position="144"/>
        <end position="153"/>
    </location>
</feature>
<sequence>MSQSLNNLLRSIVASANATNDALKDLSSISKAPELPDLVNDLLQRTGQSLPEGVSLLDLKNNAMLSYINDIVLIILARIEATKTNDVSKIDELKDKAVRGSIVQRVTMERGIKGLEKKLQYQLDKMVRSYNKMEQEFTEDAINKKIKGDKEAMDGEESEQDEDEDSEEDELNYKPDPSALLASTKADKKNAVQRSTTAEGKAEKYKPPKIAAALPPQEFRESHTKSSKNSSKLQSMEEYLMETGEAPMVEASIGSTIVDHGRGGVKTLRDRQKEEEIKRFEESNFTRLSTTKSKKDKQMQKRRQADTFFGEDWGIFNNKRDDVETSTKRSKPKSAWDRAKKRRTH</sequence>
<accession>A0A0H5C3S2</accession>
<reference evidence="4" key="2">
    <citation type="journal article" date="2015" name="J. Biotechnol.">
        <title>The structure of the Cyberlindnera jadinii genome and its relation to Candida utilis analyzed by the occurrence of single nucleotide polymorphisms.</title>
        <authorList>
            <person name="Rupp O."/>
            <person name="Brinkrolf K."/>
            <person name="Buerth C."/>
            <person name="Kunigo M."/>
            <person name="Schneider J."/>
            <person name="Jaenicke S."/>
            <person name="Goesmann A."/>
            <person name="Puehler A."/>
            <person name="Jaeger K.-E."/>
            <person name="Ernst J.F."/>
        </authorList>
    </citation>
    <scope>NUCLEOTIDE SEQUENCE [LARGE SCALE GENOMIC DNA]</scope>
    <source>
        <strain evidence="4">ATCC 18201 / CBS 1600 / BCRC 20928 / JCM 3617 / NBRC 0987 / NRRL Y-1542</strain>
    </source>
</reference>
<evidence type="ECO:0000313" key="3">
    <source>
        <dbReference type="EMBL" id="ODV75189.1"/>
    </source>
</evidence>
<dbReference type="STRING" id="983966.A0A0H5C3S2"/>
<dbReference type="PANTHER" id="PTHR13237">
    <property type="entry name" value="SOMETHING ABOUT SILENCING PROTEIN 10-RELATED"/>
    <property type="match status" value="1"/>
</dbReference>
<organism evidence="2 4">
    <name type="scientific">Cyberlindnera jadinii (strain ATCC 18201 / CBS 1600 / BCRC 20928 / JCM 3617 / NBRC 0987 / NRRL Y-1542)</name>
    <name type="common">Torula yeast</name>
    <name type="synonym">Candida utilis</name>
    <dbReference type="NCBI Taxonomy" id="983966"/>
    <lineage>
        <taxon>Eukaryota</taxon>
        <taxon>Fungi</taxon>
        <taxon>Dikarya</taxon>
        <taxon>Ascomycota</taxon>
        <taxon>Saccharomycotina</taxon>
        <taxon>Saccharomycetes</taxon>
        <taxon>Phaffomycetales</taxon>
        <taxon>Phaffomycetaceae</taxon>
        <taxon>Cyberlindnera</taxon>
    </lineage>
</organism>
<gene>
    <name evidence="2" type="primary">LCP5</name>
    <name evidence="2" type="ORF">BN1211_2707</name>
    <name evidence="3" type="ORF">CYBJADRAFT_165945</name>
</gene>
<proteinExistence type="predicted"/>
<reference evidence="3 5" key="3">
    <citation type="journal article" date="2016" name="Proc. Natl. Acad. Sci. U.S.A.">
        <title>Comparative genomics of biotechnologically important yeasts.</title>
        <authorList>
            <person name="Riley R."/>
            <person name="Haridas S."/>
            <person name="Wolfe K.H."/>
            <person name="Lopes M.R."/>
            <person name="Hittinger C.T."/>
            <person name="Goeker M."/>
            <person name="Salamov A.A."/>
            <person name="Wisecaver J.H."/>
            <person name="Long T.M."/>
            <person name="Calvey C.H."/>
            <person name="Aerts A.L."/>
            <person name="Barry K.W."/>
            <person name="Choi C."/>
            <person name="Clum A."/>
            <person name="Coughlan A.Y."/>
            <person name="Deshpande S."/>
            <person name="Douglass A.P."/>
            <person name="Hanson S.J."/>
            <person name="Klenk H.-P."/>
            <person name="LaButti K.M."/>
            <person name="Lapidus A."/>
            <person name="Lindquist E.A."/>
            <person name="Lipzen A.M."/>
            <person name="Meier-Kolthoff J.P."/>
            <person name="Ohm R.A."/>
            <person name="Otillar R.P."/>
            <person name="Pangilinan J.L."/>
            <person name="Peng Y."/>
            <person name="Rokas A."/>
            <person name="Rosa C.A."/>
            <person name="Scheuner C."/>
            <person name="Sibirny A.A."/>
            <person name="Slot J.C."/>
            <person name="Stielow J.B."/>
            <person name="Sun H."/>
            <person name="Kurtzman C.P."/>
            <person name="Blackwell M."/>
            <person name="Grigoriev I.V."/>
            <person name="Jeffries T.W."/>
        </authorList>
    </citation>
    <scope>NUCLEOTIDE SEQUENCE [LARGE SCALE GENOMIC DNA]</scope>
    <source>
        <strain evidence="5">ATCC 18201 / CBS 1600 / BCRC 20928 / JCM 3617 / NBRC 0987 / NRRL Y-1542</strain>
        <strain evidence="3">NRRL Y-1542</strain>
    </source>
</reference>
<evidence type="ECO:0000256" key="1">
    <source>
        <dbReference type="SAM" id="MobiDB-lite"/>
    </source>
</evidence>
<dbReference type="GO" id="GO:0000462">
    <property type="term" value="P:maturation of SSU-rRNA from tricistronic rRNA transcript (SSU-rRNA, 5.8S rRNA, LSU-rRNA)"/>
    <property type="evidence" value="ECO:0007669"/>
    <property type="project" value="TreeGrafter"/>
</dbReference>
<dbReference type="PANTHER" id="PTHR13237:SF9">
    <property type="entry name" value="NEUROGUIDIN"/>
    <property type="match status" value="1"/>
</dbReference>
<feature type="compositionally biased region" description="Acidic residues" evidence="1">
    <location>
        <begin position="154"/>
        <end position="170"/>
    </location>
</feature>
<dbReference type="Proteomes" id="UP000038830">
    <property type="component" value="Unassembled WGS sequence"/>
</dbReference>
<dbReference type="GO" id="GO:0032040">
    <property type="term" value="C:small-subunit processome"/>
    <property type="evidence" value="ECO:0007669"/>
    <property type="project" value="TreeGrafter"/>
</dbReference>
<dbReference type="InterPro" id="IPR007146">
    <property type="entry name" value="Sas10/Utp3/C1D"/>
</dbReference>
<protein>
    <submittedName>
        <fullName evidence="2">LCP5 protein</fullName>
    </submittedName>
</protein>
<evidence type="ECO:0000313" key="2">
    <source>
        <dbReference type="EMBL" id="CEP22352.1"/>
    </source>
</evidence>
<dbReference type="OrthoDB" id="203440at2759"/>